<evidence type="ECO:0000256" key="6">
    <source>
        <dbReference type="ARBA" id="ARBA00023204"/>
    </source>
</evidence>
<protein>
    <recommendedName>
        <fullName evidence="3">DNA repair protein RecO</fullName>
    </recommendedName>
    <alternativeName>
        <fullName evidence="7">Recombination protein O</fullName>
    </alternativeName>
</protein>
<dbReference type="Gene3D" id="1.20.1440.120">
    <property type="entry name" value="Recombination protein O, C-terminal domain"/>
    <property type="match status" value="1"/>
</dbReference>
<comment type="function">
    <text evidence="1">Involved in DNA repair and RecF pathway recombination.</text>
</comment>
<dbReference type="InterPro" id="IPR012340">
    <property type="entry name" value="NA-bd_OB-fold"/>
</dbReference>
<proteinExistence type="inferred from homology"/>
<name>A0ABV6BD79_9GAMM</name>
<evidence type="ECO:0000256" key="7">
    <source>
        <dbReference type="ARBA" id="ARBA00033409"/>
    </source>
</evidence>
<evidence type="ECO:0000256" key="1">
    <source>
        <dbReference type="ARBA" id="ARBA00003065"/>
    </source>
</evidence>
<sequence>MAEGAVSAYLLHSTAFQDQKLILDLLLPNQGRVRAVARRPAKKHSGRSTWPLFCLCWVELSGQGELRTVRRIEEQQAALALQGEWLFSALYLNELICRLFPANAQADELFEIYQHSVQALWHLQLQGNAQSARPLLEQLLREAELALLQELGIPVDCSVDAEGMPLQQDGCYQWHHEYGFVAALQGWSGADLLAISQADWQSSSLRCAKQLNRQLLRPLLGQAPLHSRQLFRQD</sequence>
<evidence type="ECO:0000256" key="2">
    <source>
        <dbReference type="ARBA" id="ARBA00007452"/>
    </source>
</evidence>
<evidence type="ECO:0000256" key="3">
    <source>
        <dbReference type="ARBA" id="ARBA00021310"/>
    </source>
</evidence>
<evidence type="ECO:0000259" key="8">
    <source>
        <dbReference type="Pfam" id="PF11967"/>
    </source>
</evidence>
<gene>
    <name evidence="9" type="ORF">ACFFJP_11095</name>
</gene>
<evidence type="ECO:0000313" key="10">
    <source>
        <dbReference type="Proteomes" id="UP001589813"/>
    </source>
</evidence>
<evidence type="ECO:0000256" key="4">
    <source>
        <dbReference type="ARBA" id="ARBA00022763"/>
    </source>
</evidence>
<evidence type="ECO:0000256" key="5">
    <source>
        <dbReference type="ARBA" id="ARBA00023172"/>
    </source>
</evidence>
<dbReference type="Gene3D" id="2.40.50.140">
    <property type="entry name" value="Nucleic acid-binding proteins"/>
    <property type="match status" value="1"/>
</dbReference>
<dbReference type="InterPro" id="IPR003717">
    <property type="entry name" value="RecO"/>
</dbReference>
<dbReference type="PANTHER" id="PTHR33991:SF1">
    <property type="entry name" value="DNA REPAIR PROTEIN RECO"/>
    <property type="match status" value="1"/>
</dbReference>
<dbReference type="PANTHER" id="PTHR33991">
    <property type="entry name" value="DNA REPAIR PROTEIN RECO"/>
    <property type="match status" value="1"/>
</dbReference>
<keyword evidence="4" id="KW-0227">DNA damage</keyword>
<comment type="caution">
    <text evidence="9">The sequence shown here is derived from an EMBL/GenBank/DDBJ whole genome shotgun (WGS) entry which is preliminary data.</text>
</comment>
<evidence type="ECO:0000313" key="9">
    <source>
        <dbReference type="EMBL" id="MFC0048828.1"/>
    </source>
</evidence>
<dbReference type="SUPFAM" id="SSF50249">
    <property type="entry name" value="Nucleic acid-binding proteins"/>
    <property type="match status" value="1"/>
</dbReference>
<keyword evidence="10" id="KW-1185">Reference proteome</keyword>
<accession>A0ABV6BD79</accession>
<dbReference type="RefSeq" id="WP_377243589.1">
    <property type="nucleotide sequence ID" value="NZ_JBHLXP010000003.1"/>
</dbReference>
<organism evidence="9 10">
    <name type="scientific">Rheinheimera tilapiae</name>
    <dbReference type="NCBI Taxonomy" id="875043"/>
    <lineage>
        <taxon>Bacteria</taxon>
        <taxon>Pseudomonadati</taxon>
        <taxon>Pseudomonadota</taxon>
        <taxon>Gammaproteobacteria</taxon>
        <taxon>Chromatiales</taxon>
        <taxon>Chromatiaceae</taxon>
        <taxon>Rheinheimera</taxon>
    </lineage>
</organism>
<dbReference type="EMBL" id="JBHLXP010000003">
    <property type="protein sequence ID" value="MFC0048828.1"/>
    <property type="molecule type" value="Genomic_DNA"/>
</dbReference>
<keyword evidence="5" id="KW-0233">DNA recombination</keyword>
<keyword evidence="6" id="KW-0234">DNA repair</keyword>
<dbReference type="Pfam" id="PF11967">
    <property type="entry name" value="RecO_N"/>
    <property type="match status" value="1"/>
</dbReference>
<dbReference type="Pfam" id="PF02565">
    <property type="entry name" value="RecO_C"/>
    <property type="match status" value="1"/>
</dbReference>
<feature type="domain" description="DNA replication/recombination mediator RecO N-terminal" evidence="8">
    <location>
        <begin position="6"/>
        <end position="73"/>
    </location>
</feature>
<dbReference type="InterPro" id="IPR042242">
    <property type="entry name" value="RecO_C"/>
</dbReference>
<reference evidence="9 10" key="1">
    <citation type="submission" date="2024-09" db="EMBL/GenBank/DDBJ databases">
        <authorList>
            <person name="Sun Q."/>
            <person name="Mori K."/>
        </authorList>
    </citation>
    <scope>NUCLEOTIDE SEQUENCE [LARGE SCALE GENOMIC DNA]</scope>
    <source>
        <strain evidence="9 10">KCTC 23315</strain>
    </source>
</reference>
<dbReference type="Proteomes" id="UP001589813">
    <property type="component" value="Unassembled WGS sequence"/>
</dbReference>
<comment type="similarity">
    <text evidence="2">Belongs to the RecO family.</text>
</comment>
<dbReference type="InterPro" id="IPR022572">
    <property type="entry name" value="DNA_rep/recomb_RecO_N"/>
</dbReference>